<feature type="compositionally biased region" description="Polar residues" evidence="1">
    <location>
        <begin position="581"/>
        <end position="590"/>
    </location>
</feature>
<feature type="compositionally biased region" description="Basic and acidic residues" evidence="1">
    <location>
        <begin position="391"/>
        <end position="400"/>
    </location>
</feature>
<organism evidence="2 3">
    <name type="scientific">Sparassis crispa</name>
    <dbReference type="NCBI Taxonomy" id="139825"/>
    <lineage>
        <taxon>Eukaryota</taxon>
        <taxon>Fungi</taxon>
        <taxon>Dikarya</taxon>
        <taxon>Basidiomycota</taxon>
        <taxon>Agaricomycotina</taxon>
        <taxon>Agaricomycetes</taxon>
        <taxon>Polyporales</taxon>
        <taxon>Sparassidaceae</taxon>
        <taxon>Sparassis</taxon>
    </lineage>
</organism>
<name>A0A401H582_9APHY</name>
<dbReference type="InParanoid" id="A0A401H582"/>
<protein>
    <submittedName>
        <fullName evidence="2">Uncharacterized protein</fullName>
    </submittedName>
</protein>
<feature type="region of interest" description="Disordered" evidence="1">
    <location>
        <begin position="68"/>
        <end position="101"/>
    </location>
</feature>
<feature type="compositionally biased region" description="Polar residues" evidence="1">
    <location>
        <begin position="373"/>
        <end position="390"/>
    </location>
</feature>
<evidence type="ECO:0000313" key="2">
    <source>
        <dbReference type="EMBL" id="GBE89510.1"/>
    </source>
</evidence>
<dbReference type="RefSeq" id="XP_027620423.1">
    <property type="nucleotide sequence ID" value="XM_027764622.1"/>
</dbReference>
<feature type="region of interest" description="Disordered" evidence="1">
    <location>
        <begin position="568"/>
        <end position="651"/>
    </location>
</feature>
<gene>
    <name evidence="2" type="ORF">SCP_1601720</name>
</gene>
<reference evidence="2 3" key="1">
    <citation type="journal article" date="2018" name="Sci. Rep.">
        <title>Genome sequence of the cauliflower mushroom Sparassis crispa (Hanabiratake) and its association with beneficial usage.</title>
        <authorList>
            <person name="Kiyama R."/>
            <person name="Furutani Y."/>
            <person name="Kawaguchi K."/>
            <person name="Nakanishi T."/>
        </authorList>
    </citation>
    <scope>NUCLEOTIDE SEQUENCE [LARGE SCALE GENOMIC DNA]</scope>
</reference>
<evidence type="ECO:0000313" key="3">
    <source>
        <dbReference type="Proteomes" id="UP000287166"/>
    </source>
</evidence>
<feature type="compositionally biased region" description="Low complexity" evidence="1">
    <location>
        <begin position="508"/>
        <end position="520"/>
    </location>
</feature>
<accession>A0A401H582</accession>
<dbReference type="GeneID" id="38786427"/>
<dbReference type="EMBL" id="BFAD01000016">
    <property type="protein sequence ID" value="GBE89510.1"/>
    <property type="molecule type" value="Genomic_DNA"/>
</dbReference>
<feature type="compositionally biased region" description="Polar residues" evidence="1">
    <location>
        <begin position="350"/>
        <end position="360"/>
    </location>
</feature>
<evidence type="ECO:0000256" key="1">
    <source>
        <dbReference type="SAM" id="MobiDB-lite"/>
    </source>
</evidence>
<feature type="compositionally biased region" description="Basic residues" evidence="1">
    <location>
        <begin position="630"/>
        <end position="641"/>
    </location>
</feature>
<keyword evidence="3" id="KW-1185">Reference proteome</keyword>
<feature type="region of interest" description="Disordered" evidence="1">
    <location>
        <begin position="497"/>
        <end position="555"/>
    </location>
</feature>
<comment type="caution">
    <text evidence="2">The sequence shown here is derived from an EMBL/GenBank/DDBJ whole genome shotgun (WGS) entry which is preliminary data.</text>
</comment>
<feature type="region of interest" description="Disordered" evidence="1">
    <location>
        <begin position="217"/>
        <end position="274"/>
    </location>
</feature>
<feature type="region of interest" description="Disordered" evidence="1">
    <location>
        <begin position="154"/>
        <end position="194"/>
    </location>
</feature>
<dbReference type="AlphaFoldDB" id="A0A401H582"/>
<proteinExistence type="predicted"/>
<dbReference type="Proteomes" id="UP000287166">
    <property type="component" value="Unassembled WGS sequence"/>
</dbReference>
<feature type="region of interest" description="Disordered" evidence="1">
    <location>
        <begin position="350"/>
        <end position="400"/>
    </location>
</feature>
<sequence>MSPHALRPSSPTALGAFNVTARFVNHSQPTPQRGAAESTQRFVGSRIHHHSQLIPQYVVDDSPWLPTASLTRHPPRPTPQYQAPEPLQPPPKPRTKRPRSDMLDQSLSLKYMRPHEKAYLKTPEITPDIFRRFDYFRQNSGGGEHRIHPNIPFPSSHQHEQHVGEQVSDIQCPLPTTSSSSTTTAARGQKRKYADVQLDDGQGGTMLYTAGHIPTTARGSKRARVDNQGPTILTPDIPSSSTRGTKRARIDDPVDDVPPPTILPEIPLSSTRGKERARVDAEVYGVQDSTILPTRISSSSGREKKRARLDLDYSIQVPIVSTADTLSSVARGKKRAHVDDQVYSVQDPITNTSVIPSTSGRRTKRPRIAEQVDITQAQNIPSTDTPGSSSRGRERQHVDPHVERAPCSTTFDAEIPALPATHQQEPKQFDNIQILDTLDVPRTDTPSPFNIDSLFMDMDPDLMDALSHILDTPSFPNYTLSSSITVTRGDERQCAGEHMDNIQGPSAPYTDTPTPSTHTTNKGKRRQYEQVNNVHGPSTLIIDTPTARGPKRQCVDEQEDNARFATTLDNDPLVHFAAPTSRPQKQTGGQSFHDEIPVAGPSTLPPPQQRRRQTTRSQGDEVQTPAASTKPRRTRPPRPKKQQPPQGPVLVRVVPQSGHGAYTLPRSSAVPSQWEQVNSEGCDQGTLAGAPPPPTVDYVEIGFTELKARASAFQNHIQKLQCIKHVLKSRLKGADPKGELAKIERDLELAHHHFEQLKKNGYELQQSCKRLNLSEERMREVRLIFPRVVPVRVASNVEGSSKTS</sequence>